<keyword evidence="3" id="KW-1185">Reference proteome</keyword>
<name>A0AA88IKN7_CHASR</name>
<dbReference type="EMBL" id="JAUPFM010000022">
    <property type="protein sequence ID" value="KAK2815601.1"/>
    <property type="molecule type" value="Genomic_DNA"/>
</dbReference>
<organism evidence="2 3">
    <name type="scientific">Channa striata</name>
    <name type="common">Snakehead murrel</name>
    <name type="synonym">Ophicephalus striatus</name>
    <dbReference type="NCBI Taxonomy" id="64152"/>
    <lineage>
        <taxon>Eukaryota</taxon>
        <taxon>Metazoa</taxon>
        <taxon>Chordata</taxon>
        <taxon>Craniata</taxon>
        <taxon>Vertebrata</taxon>
        <taxon>Euteleostomi</taxon>
        <taxon>Actinopterygii</taxon>
        <taxon>Neopterygii</taxon>
        <taxon>Teleostei</taxon>
        <taxon>Neoteleostei</taxon>
        <taxon>Acanthomorphata</taxon>
        <taxon>Anabantaria</taxon>
        <taxon>Anabantiformes</taxon>
        <taxon>Channoidei</taxon>
        <taxon>Channidae</taxon>
        <taxon>Channa</taxon>
    </lineage>
</organism>
<dbReference type="AlphaFoldDB" id="A0AA88IKN7"/>
<feature type="region of interest" description="Disordered" evidence="1">
    <location>
        <begin position="96"/>
        <end position="117"/>
    </location>
</feature>
<protein>
    <submittedName>
        <fullName evidence="2">Uncharacterized protein</fullName>
    </submittedName>
</protein>
<evidence type="ECO:0000313" key="2">
    <source>
        <dbReference type="EMBL" id="KAK2815601.1"/>
    </source>
</evidence>
<feature type="region of interest" description="Disordered" evidence="1">
    <location>
        <begin position="25"/>
        <end position="45"/>
    </location>
</feature>
<dbReference type="Proteomes" id="UP001187415">
    <property type="component" value="Unassembled WGS sequence"/>
</dbReference>
<comment type="caution">
    <text evidence="2">The sequence shown here is derived from an EMBL/GenBank/DDBJ whole genome shotgun (WGS) entry which is preliminary data.</text>
</comment>
<accession>A0AA88IKN7</accession>
<reference evidence="2" key="1">
    <citation type="submission" date="2023-07" db="EMBL/GenBank/DDBJ databases">
        <title>Chromosome-level Genome Assembly of Striped Snakehead (Channa striata).</title>
        <authorList>
            <person name="Liu H."/>
        </authorList>
    </citation>
    <scope>NUCLEOTIDE SEQUENCE</scope>
    <source>
        <strain evidence="2">Gz</strain>
        <tissue evidence="2">Muscle</tissue>
    </source>
</reference>
<evidence type="ECO:0000313" key="3">
    <source>
        <dbReference type="Proteomes" id="UP001187415"/>
    </source>
</evidence>
<evidence type="ECO:0000256" key="1">
    <source>
        <dbReference type="SAM" id="MobiDB-lite"/>
    </source>
</evidence>
<gene>
    <name evidence="2" type="ORF">Q5P01_026068</name>
</gene>
<proteinExistence type="predicted"/>
<feature type="compositionally biased region" description="Polar residues" evidence="1">
    <location>
        <begin position="108"/>
        <end position="117"/>
    </location>
</feature>
<sequence length="165" mass="18841">MSFATLFTKLSAVEEDVKSAPRIVCENDKRGNSRKRKPQGEHRGLFKKKQRFQARTDTYNAASFKANDHHVPNTDSVHASSGFTKEVTHYQRNKASFPGQLRPEKNNNHNVNKPQQQTKKMEMQNNQYQMKIAGNKPTRADRQKAKETLNVEMANGMLKSNPQGL</sequence>